<accession>A0ACC5X2E2</accession>
<name>A0ACC5X2E2_PANGG</name>
<proteinExistence type="predicted"/>
<evidence type="ECO:0000313" key="1">
    <source>
        <dbReference type="EMBL" id="MCI4385508.1"/>
    </source>
</evidence>
<evidence type="ECO:0000313" key="2">
    <source>
        <dbReference type="Proteomes" id="UP000829447"/>
    </source>
</evidence>
<reference evidence="1 2" key="1">
    <citation type="journal article" date="2022" name="bioRxiv">
        <title>An ancient truncated duplication of the anti-Mullerian hormone receptor type 2 gene is a potential conserved master sex determinant in the Pangasiidae catfish family.</title>
        <authorList>
            <person name="Wen M."/>
            <person name="Pan Q."/>
            <person name="Jouanno E."/>
            <person name="Montfort J."/>
            <person name="Zahm M."/>
            <person name="Cabau C."/>
            <person name="Klopp C."/>
            <person name="Iampietro C."/>
            <person name="Roques C."/>
            <person name="Bouchez O."/>
            <person name="Castinel A."/>
            <person name="Donnadieu C."/>
            <person name="Parrinello H."/>
            <person name="Poncet C."/>
            <person name="Belmonte E."/>
            <person name="Gautier V."/>
            <person name="Avarre J.-C."/>
            <person name="Dugue R."/>
            <person name="Gustiano R."/>
            <person name="Ha T.T.T."/>
            <person name="Campet M."/>
            <person name="Sriphairoj K."/>
            <person name="Ribolli J."/>
            <person name="de Almeida F.L."/>
            <person name="Desvignes T."/>
            <person name="Postlethwait J.H."/>
            <person name="Bucao C.F."/>
            <person name="Robinson-Rechavi M."/>
            <person name="Bobe J."/>
            <person name="Herpin A."/>
            <person name="Guiguen Y."/>
        </authorList>
    </citation>
    <scope>NUCLEOTIDE SEQUENCE [LARGE SCALE GENOMIC DNA]</scope>
    <source>
        <strain evidence="1">YG-Dec2019</strain>
    </source>
</reference>
<protein>
    <submittedName>
        <fullName evidence="1">Uncharacterized protein</fullName>
    </submittedName>
</protein>
<gene>
    <name evidence="1" type="ORF">PGIGA_G00051300</name>
</gene>
<keyword evidence="2" id="KW-1185">Reference proteome</keyword>
<comment type="caution">
    <text evidence="1">The sequence shown here is derived from an EMBL/GenBank/DDBJ whole genome shotgun (WGS) entry which is preliminary data.</text>
</comment>
<dbReference type="EMBL" id="CM040467">
    <property type="protein sequence ID" value="MCI4385508.1"/>
    <property type="molecule type" value="Genomic_DNA"/>
</dbReference>
<sequence length="720" mass="78945">MDADLSGGVGGGTNQSHVGSGTGRNPNGPSVCVTASAAGPAPASFHPREQQDGEAVGLSLPGILHFIQYEWGRFQAEKCRWEAERDELRAQVAFLQGERKGQESMKQDLVRRIKMLEYALKQERAKYQKLKTGTDQSPEKKPETKNEPIPNGQGEFENETTNQVAWKEGRQLLRKYLEEVGYSDTILNMRSKRVKSLLGRCSPEVNGPLPHDPSPEPKPHGGGDSLLVRQIEEQIKRNAGKEGSIEHTGRSVLDKIPFLRSCDDEDDSDEDDDFQGIATDCIDGPHKNKKSRGKIFGEPITTGLDPEDEEDEDDSEDALSEFDFLGSGEEGEGAGEACISGDGRELGCTLGFSSDVFILDTVGGGDINLGELADLTVANDFTIDQQDSQEEFKKTWNPRFTLRSHFDAIRSLTFHPSQPVLLTASEDGTLKLWNLNKTMHSKKSAALDVEPIYTFRGHSGAVLSLAMGEEGKYCYSGGLDGSIRCWKSPDLNVDPYDNYDQGVESAVLLGHEDSVWDLAYSSNLKRLASCSADGTVRIWDAQSSTPCITVFNKEKEHGTPTSIAFGNVDPSQVVVSFDAGETVLYDLNTEQSIMVLEAQTKDGNQLINCVVSHPSQPISITAHENRTIRFMDNKTGKVIHSMVAHLDAVTCLTTDPKGSYLISGSHDCSVRLWMLDNRTCVQEITAHRKKHDEAIHDVAFHPSQPLIASAGADSLAKIFI</sequence>
<organism evidence="1 2">
    <name type="scientific">Pangasianodon gigas</name>
    <name type="common">Mekong giant catfish</name>
    <name type="synonym">Pangasius gigas</name>
    <dbReference type="NCBI Taxonomy" id="30993"/>
    <lineage>
        <taxon>Eukaryota</taxon>
        <taxon>Metazoa</taxon>
        <taxon>Chordata</taxon>
        <taxon>Craniata</taxon>
        <taxon>Vertebrata</taxon>
        <taxon>Euteleostomi</taxon>
        <taxon>Actinopterygii</taxon>
        <taxon>Neopterygii</taxon>
        <taxon>Teleostei</taxon>
        <taxon>Ostariophysi</taxon>
        <taxon>Siluriformes</taxon>
        <taxon>Pangasiidae</taxon>
        <taxon>Pangasianodon</taxon>
    </lineage>
</organism>
<dbReference type="Proteomes" id="UP000829447">
    <property type="component" value="Linkage Group LG14"/>
</dbReference>